<accession>A0AB36J4I3</accession>
<evidence type="ECO:0000313" key="1">
    <source>
        <dbReference type="EMBL" id="OME08876.1"/>
    </source>
</evidence>
<reference evidence="1 2" key="1">
    <citation type="submission" date="2016-10" db="EMBL/GenBank/DDBJ databases">
        <title>Paenibacillus species isolates.</title>
        <authorList>
            <person name="Beno S.M."/>
        </authorList>
    </citation>
    <scope>NUCLEOTIDE SEQUENCE [LARGE SCALE GENOMIC DNA]</scope>
    <source>
        <strain evidence="1 2">FSL H7-0918</strain>
    </source>
</reference>
<sequence length="79" mass="8969">KCYRSPLDLLQLLLTLSWMRSSAQDQIPPANRSRVFSSSPKCLQVPDLSIALAKCCSLPLDPLQQQLTLSWMRNRNLPD</sequence>
<dbReference type="RefSeq" id="WP_218640698.1">
    <property type="nucleotide sequence ID" value="NZ_MPTO01000066.1"/>
</dbReference>
<organism evidence="1 2">
    <name type="scientific">Paenibacillus odorifer</name>
    <dbReference type="NCBI Taxonomy" id="189426"/>
    <lineage>
        <taxon>Bacteria</taxon>
        <taxon>Bacillati</taxon>
        <taxon>Bacillota</taxon>
        <taxon>Bacilli</taxon>
        <taxon>Bacillales</taxon>
        <taxon>Paenibacillaceae</taxon>
        <taxon>Paenibacillus</taxon>
    </lineage>
</organism>
<feature type="non-terminal residue" evidence="1">
    <location>
        <position position="1"/>
    </location>
</feature>
<gene>
    <name evidence="1" type="ORF">BSK47_32190</name>
</gene>
<evidence type="ECO:0000313" key="2">
    <source>
        <dbReference type="Proteomes" id="UP000187323"/>
    </source>
</evidence>
<dbReference type="Proteomes" id="UP000187323">
    <property type="component" value="Unassembled WGS sequence"/>
</dbReference>
<comment type="caution">
    <text evidence="1">The sequence shown here is derived from an EMBL/GenBank/DDBJ whole genome shotgun (WGS) entry which is preliminary data.</text>
</comment>
<name>A0AB36J4I3_9BACL</name>
<dbReference type="AlphaFoldDB" id="A0AB36J4I3"/>
<proteinExistence type="predicted"/>
<protein>
    <submittedName>
        <fullName evidence="1">Uncharacterized protein</fullName>
    </submittedName>
</protein>
<dbReference type="EMBL" id="MPTO01000066">
    <property type="protein sequence ID" value="OME08876.1"/>
    <property type="molecule type" value="Genomic_DNA"/>
</dbReference>